<gene>
    <name evidence="3" type="ORF">DEBURN_LOCUS591</name>
</gene>
<feature type="transmembrane region" description="Helical" evidence="2">
    <location>
        <begin position="6"/>
        <end position="27"/>
    </location>
</feature>
<evidence type="ECO:0000313" key="4">
    <source>
        <dbReference type="Proteomes" id="UP000789706"/>
    </source>
</evidence>
<comment type="caution">
    <text evidence="3">The sequence shown here is derived from an EMBL/GenBank/DDBJ whole genome shotgun (WGS) entry which is preliminary data.</text>
</comment>
<keyword evidence="2" id="KW-0812">Transmembrane</keyword>
<name>A0A9N8V239_9GLOM</name>
<reference evidence="3" key="1">
    <citation type="submission" date="2021-06" db="EMBL/GenBank/DDBJ databases">
        <authorList>
            <person name="Kallberg Y."/>
            <person name="Tangrot J."/>
            <person name="Rosling A."/>
        </authorList>
    </citation>
    <scope>NUCLEOTIDE SEQUENCE</scope>
    <source>
        <strain evidence="3">AZ414A</strain>
    </source>
</reference>
<protein>
    <submittedName>
        <fullName evidence="3">7001_t:CDS:1</fullName>
    </submittedName>
</protein>
<feature type="region of interest" description="Disordered" evidence="1">
    <location>
        <begin position="196"/>
        <end position="246"/>
    </location>
</feature>
<evidence type="ECO:0000313" key="3">
    <source>
        <dbReference type="EMBL" id="CAG8433863.1"/>
    </source>
</evidence>
<feature type="compositionally biased region" description="Basic residues" evidence="1">
    <location>
        <begin position="237"/>
        <end position="246"/>
    </location>
</feature>
<keyword evidence="2" id="KW-1133">Transmembrane helix</keyword>
<dbReference type="OrthoDB" id="2434124at2759"/>
<organism evidence="3 4">
    <name type="scientific">Diversispora eburnea</name>
    <dbReference type="NCBI Taxonomy" id="1213867"/>
    <lineage>
        <taxon>Eukaryota</taxon>
        <taxon>Fungi</taxon>
        <taxon>Fungi incertae sedis</taxon>
        <taxon>Mucoromycota</taxon>
        <taxon>Glomeromycotina</taxon>
        <taxon>Glomeromycetes</taxon>
        <taxon>Diversisporales</taxon>
        <taxon>Diversisporaceae</taxon>
        <taxon>Diversispora</taxon>
    </lineage>
</organism>
<proteinExistence type="predicted"/>
<feature type="transmembrane region" description="Helical" evidence="2">
    <location>
        <begin position="34"/>
        <end position="54"/>
    </location>
</feature>
<feature type="transmembrane region" description="Helical" evidence="2">
    <location>
        <begin position="108"/>
        <end position="129"/>
    </location>
</feature>
<accession>A0A9N8V239</accession>
<dbReference type="AlphaFoldDB" id="A0A9N8V239"/>
<feature type="compositionally biased region" description="Polar residues" evidence="1">
    <location>
        <begin position="212"/>
        <end position="223"/>
    </location>
</feature>
<keyword evidence="2" id="KW-0472">Membrane</keyword>
<evidence type="ECO:0000256" key="2">
    <source>
        <dbReference type="SAM" id="Phobius"/>
    </source>
</evidence>
<evidence type="ECO:0000256" key="1">
    <source>
        <dbReference type="SAM" id="MobiDB-lite"/>
    </source>
</evidence>
<keyword evidence="4" id="KW-1185">Reference proteome</keyword>
<dbReference type="EMBL" id="CAJVPK010000020">
    <property type="protein sequence ID" value="CAG8433863.1"/>
    <property type="molecule type" value="Genomic_DNA"/>
</dbReference>
<dbReference type="Proteomes" id="UP000789706">
    <property type="component" value="Unassembled WGS sequence"/>
</dbReference>
<sequence>MHLTCFSGSIIIGALNVLDFLRSIGVIERFNNNILCLHFIGTSMTAILSCYVLLQVGTNFYQEYNIVKTILIYAPIVVTFGVFGFSVYTAIQLVLSELSHPDYIFEKITLGFSLLAAFLTFLYTVFPLYNIRCLIQPPRILVKKIKRKFLGVEEMIIGGDYRPDMLPKNYEDTIPGPKILHPLIITNPLTNPETETFNTNSNSPKYWKPPSKRSNTTPINSVFGNGRVSTRPPQPPKRNHTTPLKK</sequence>
<feature type="transmembrane region" description="Helical" evidence="2">
    <location>
        <begin position="70"/>
        <end position="96"/>
    </location>
</feature>